<dbReference type="Proteomes" id="UP000240535">
    <property type="component" value="Unassembled WGS sequence"/>
</dbReference>
<organism evidence="1 2">
    <name type="scientific">Campylobacter blaseri</name>
    <dbReference type="NCBI Taxonomy" id="2042961"/>
    <lineage>
        <taxon>Bacteria</taxon>
        <taxon>Pseudomonadati</taxon>
        <taxon>Campylobacterota</taxon>
        <taxon>Epsilonproteobacteria</taxon>
        <taxon>Campylobacterales</taxon>
        <taxon>Campylobacteraceae</taxon>
        <taxon>Campylobacter</taxon>
    </lineage>
</organism>
<name>A0A2P8QZE8_9BACT</name>
<protein>
    <submittedName>
        <fullName evidence="1">Uncharacterized protein</fullName>
    </submittedName>
</protein>
<evidence type="ECO:0000313" key="1">
    <source>
        <dbReference type="EMBL" id="PSM51619.1"/>
    </source>
</evidence>
<proteinExistence type="predicted"/>
<evidence type="ECO:0000313" key="2">
    <source>
        <dbReference type="Proteomes" id="UP000240535"/>
    </source>
</evidence>
<dbReference type="EMBL" id="PDHH01000006">
    <property type="protein sequence ID" value="PSM51619.1"/>
    <property type="molecule type" value="Genomic_DNA"/>
</dbReference>
<comment type="caution">
    <text evidence="1">The sequence shown here is derived from an EMBL/GenBank/DDBJ whole genome shotgun (WGS) entry which is preliminary data.</text>
</comment>
<sequence>MKNLPIIKSIDNLQEIQDKFCELISDDIDKIVEKMSENHTSRLLTMFEKTLIKNDDRLELLNDDYFKMTKEDSYLKFILEVFRQNDKNCIVNTNLFNVGYEYFLDYLNIGIDRKFQYLLLHQYMNFYGKNCSYFCVEDEEILKLLFTFILRENLVINYFLFPKDEICLISNYDCSFPIYFKDKSLVFKYSDIANENELYLI</sequence>
<keyword evidence="2" id="KW-1185">Reference proteome</keyword>
<reference evidence="2" key="1">
    <citation type="submission" date="2017-10" db="EMBL/GenBank/DDBJ databases">
        <title>Campylobacter species from seals.</title>
        <authorList>
            <person name="Gilbert M.J."/>
            <person name="Zomer A.L."/>
            <person name="Timmerman A.J."/>
            <person name="Duim B."/>
            <person name="Wagenaar J.A."/>
        </authorList>
    </citation>
    <scope>NUCLEOTIDE SEQUENCE [LARGE SCALE GENOMIC DNA]</scope>
    <source>
        <strain evidence="2">17S00004-5</strain>
    </source>
</reference>
<gene>
    <name evidence="1" type="ORF">CQ405_07435</name>
</gene>
<accession>A0A2P8QZE8</accession>
<dbReference type="AlphaFoldDB" id="A0A2P8QZE8"/>
<dbReference type="RefSeq" id="WP_106872265.1">
    <property type="nucleotide sequence ID" value="NZ_CP053841.1"/>
</dbReference>
<dbReference type="OrthoDB" id="5363053at2"/>